<dbReference type="Proteomes" id="UP000472320">
    <property type="component" value="Unassembled WGS sequence"/>
</dbReference>
<dbReference type="Pfam" id="PF01627">
    <property type="entry name" value="Hpt"/>
    <property type="match status" value="1"/>
</dbReference>
<evidence type="ECO:0000259" key="23">
    <source>
        <dbReference type="PROSITE" id="PS50113"/>
    </source>
</evidence>
<keyword evidence="8" id="KW-0547">Nucleotide-binding</keyword>
<dbReference type="InterPro" id="IPR003594">
    <property type="entry name" value="HATPase_dom"/>
</dbReference>
<dbReference type="InterPro" id="IPR003661">
    <property type="entry name" value="HisK_dim/P_dom"/>
</dbReference>
<comment type="caution">
    <text evidence="26">The sequence shown here is derived from an EMBL/GenBank/DDBJ whole genome shotgun (WGS) entry which is preliminary data.</text>
</comment>
<dbReference type="CDD" id="cd00082">
    <property type="entry name" value="HisKA"/>
    <property type="match status" value="1"/>
</dbReference>
<feature type="transmembrane region" description="Helical" evidence="18">
    <location>
        <begin position="62"/>
        <end position="86"/>
    </location>
</feature>
<feature type="transmembrane region" description="Helical" evidence="18">
    <location>
        <begin position="233"/>
        <end position="255"/>
    </location>
</feature>
<evidence type="ECO:0000256" key="3">
    <source>
        <dbReference type="ARBA" id="ARBA00012438"/>
    </source>
</evidence>
<evidence type="ECO:0000256" key="15">
    <source>
        <dbReference type="ARBA" id="ARBA00070152"/>
    </source>
</evidence>
<dbReference type="SMART" id="SM00091">
    <property type="entry name" value="PAS"/>
    <property type="match status" value="1"/>
</dbReference>
<evidence type="ECO:0000313" key="27">
    <source>
        <dbReference type="Proteomes" id="UP000472320"/>
    </source>
</evidence>
<sequence>MGEVRLYLIQLFSPPADPALLTYGIYDPWLVILSVVVASFSSAMGLQMAGQAARSGRPALRLAALVTGSLALGSGVWAMHFIGMLAFNLCTPVSYDPVITLLSMLPSIAASTVALSLLSRKRIGLRSLLVGGVLVGAGIGAMHYTGMAALRSALQLRYDPWMFALSIVVAVALATLALWVRFGLQGLRGRLGEAGSVVAAGIIMGCAIAGMHYTGMAAARFVGRVPLDPASGIANAGFLALAVTMTTALLTALVVSANGMLRYRILFHHVSELEQALRTSEEQLRSLITNIPGITFRCRNAPGWPLVFVSDAIESMTGYPAADFTGNPPKRLFGELVHPEDWPSVQKGARAAVEQRRPFTLEYRIIHRDGSIHWFWGNGNVVLGPSGEVELLDGVVLDISNRRLMEQDLRLAKERAEQAAAARAAFLANMSHEIRTPMNSILGFTDVLLNGELTAPQRRHLDTVRNAGRSLLRLLNAILDTAKLDKGAVELELHDFSLLALTDELSSTMGNAAKAKGLEMSLHYDPALPNWIHGDELRVRQVLTNLMDNAIKFTSQGGVSLAASLEREGERRMVHFAVSDTGIGIAPDRMQAIFEPFVQADASMNRRFGGTGLGTTICKQLVELMGGRLRAESTLGKGSTFHVTLPLLAARDEAVRSAAAPTLLPPMHILAADDVPQNLEVLLLLLAKLGHTVTGASDGAMAAQLASEATFDAILMDVQMPGMDGLEATRRIRADEASQGRRRTPVIAMTASVLERDREATREAGMDGFTTKPVDVAVLTQELARVLGMPAGAPQLAPPAAPVRGMVLDIEQGLARWAGQHEAYQRALRRYAHENENAGRELKAAMAAGQHADCATLAHRMRGAAANLGMEQLADALWRLERGLQEPDGRAELPALLELAVVRLSETLAAVWAHDAALRQRRAAADVPAAAATASPASVALDLQHVHALGDAMLQSLERGSFDQHEMAALAEALRGCVAAERLQALQRALDDFDFEAARSALQALLEECMNTQKDPP</sequence>
<dbReference type="EMBL" id="WNKX01000014">
    <property type="protein sequence ID" value="MTW12546.1"/>
    <property type="molecule type" value="Genomic_DNA"/>
</dbReference>
<dbReference type="GO" id="GO:0000155">
    <property type="term" value="F:phosphorelay sensor kinase activity"/>
    <property type="evidence" value="ECO:0007669"/>
    <property type="project" value="InterPro"/>
</dbReference>
<dbReference type="PROSITE" id="PS50924">
    <property type="entry name" value="MHYT"/>
    <property type="match status" value="1"/>
</dbReference>
<evidence type="ECO:0000259" key="21">
    <source>
        <dbReference type="PROSITE" id="PS50110"/>
    </source>
</evidence>
<evidence type="ECO:0000256" key="4">
    <source>
        <dbReference type="ARBA" id="ARBA00022475"/>
    </source>
</evidence>
<dbReference type="SMART" id="SM00448">
    <property type="entry name" value="REC"/>
    <property type="match status" value="1"/>
</dbReference>
<evidence type="ECO:0000313" key="26">
    <source>
        <dbReference type="EMBL" id="MTW12546.1"/>
    </source>
</evidence>
<evidence type="ECO:0000256" key="11">
    <source>
        <dbReference type="ARBA" id="ARBA00023012"/>
    </source>
</evidence>
<evidence type="ECO:0000256" key="9">
    <source>
        <dbReference type="ARBA" id="ARBA00022840"/>
    </source>
</evidence>
<dbReference type="InterPro" id="IPR013655">
    <property type="entry name" value="PAS_fold_3"/>
</dbReference>
<dbReference type="InterPro" id="IPR004358">
    <property type="entry name" value="Sig_transdc_His_kin-like_C"/>
</dbReference>
<evidence type="ECO:0000256" key="2">
    <source>
        <dbReference type="ARBA" id="ARBA00004651"/>
    </source>
</evidence>
<dbReference type="InterPro" id="IPR036890">
    <property type="entry name" value="HATPase_C_sf"/>
</dbReference>
<keyword evidence="10 18" id="KW-1133">Transmembrane helix</keyword>
<dbReference type="InterPro" id="IPR036641">
    <property type="entry name" value="HPT_dom_sf"/>
</dbReference>
<feature type="transmembrane region" description="Helical" evidence="18">
    <location>
        <begin position="161"/>
        <end position="182"/>
    </location>
</feature>
<reference evidence="26 27" key="1">
    <citation type="submission" date="2019-11" db="EMBL/GenBank/DDBJ databases">
        <title>Type strains purchased from KCTC, JCM and DSMZ.</title>
        <authorList>
            <person name="Lu H."/>
        </authorList>
    </citation>
    <scope>NUCLEOTIDE SEQUENCE [LARGE SCALE GENOMIC DNA]</scope>
    <source>
        <strain evidence="26 27">JCM 31587</strain>
    </source>
</reference>
<dbReference type="InterPro" id="IPR008207">
    <property type="entry name" value="Sig_transdc_His_kin_Hpt_dom"/>
</dbReference>
<dbReference type="PRINTS" id="PR00344">
    <property type="entry name" value="BCTRLSENSOR"/>
</dbReference>
<dbReference type="GO" id="GO:0005886">
    <property type="term" value="C:plasma membrane"/>
    <property type="evidence" value="ECO:0007669"/>
    <property type="project" value="UniProtKB-SubCell"/>
</dbReference>
<dbReference type="Pfam" id="PF08447">
    <property type="entry name" value="PAS_3"/>
    <property type="match status" value="1"/>
</dbReference>
<dbReference type="SMART" id="SM00086">
    <property type="entry name" value="PAC"/>
    <property type="match status" value="1"/>
</dbReference>
<dbReference type="PROSITE" id="PS50110">
    <property type="entry name" value="RESPONSE_REGULATORY"/>
    <property type="match status" value="1"/>
</dbReference>
<evidence type="ECO:0000256" key="18">
    <source>
        <dbReference type="PROSITE-ProRule" id="PRU00244"/>
    </source>
</evidence>
<feature type="modified residue" description="Phosphohistidine" evidence="16">
    <location>
        <position position="859"/>
    </location>
</feature>
<dbReference type="Pfam" id="PF00512">
    <property type="entry name" value="HisKA"/>
    <property type="match status" value="1"/>
</dbReference>
<evidence type="ECO:0000256" key="6">
    <source>
        <dbReference type="ARBA" id="ARBA00022692"/>
    </source>
</evidence>
<evidence type="ECO:0000259" key="20">
    <source>
        <dbReference type="PROSITE" id="PS50109"/>
    </source>
</evidence>
<feature type="coiled-coil region" evidence="19">
    <location>
        <begin position="821"/>
        <end position="848"/>
    </location>
</feature>
<dbReference type="NCBIfam" id="TIGR00229">
    <property type="entry name" value="sensory_box"/>
    <property type="match status" value="1"/>
</dbReference>
<feature type="domain" description="Response regulatory" evidence="21">
    <location>
        <begin position="668"/>
        <end position="787"/>
    </location>
</feature>
<dbReference type="SUPFAM" id="SSF52172">
    <property type="entry name" value="CheY-like"/>
    <property type="match status" value="1"/>
</dbReference>
<dbReference type="CDD" id="cd17546">
    <property type="entry name" value="REC_hyHK_CKI1_RcsC-like"/>
    <property type="match status" value="1"/>
</dbReference>
<evidence type="ECO:0000256" key="16">
    <source>
        <dbReference type="PROSITE-ProRule" id="PRU00110"/>
    </source>
</evidence>
<comment type="subcellular location">
    <subcellularLocation>
        <location evidence="2">Cell membrane</location>
        <topology evidence="2">Multi-pass membrane protein</topology>
    </subcellularLocation>
</comment>
<dbReference type="InterPro" id="IPR001789">
    <property type="entry name" value="Sig_transdc_resp-reg_receiver"/>
</dbReference>
<feature type="domain" description="Histidine kinase" evidence="20">
    <location>
        <begin position="429"/>
        <end position="649"/>
    </location>
</feature>
<dbReference type="SMART" id="SM00388">
    <property type="entry name" value="HisKA"/>
    <property type="match status" value="1"/>
</dbReference>
<evidence type="ECO:0000259" key="22">
    <source>
        <dbReference type="PROSITE" id="PS50112"/>
    </source>
</evidence>
<accession>A0A6L6QLH1</accession>
<feature type="domain" description="PAC" evidence="23">
    <location>
        <begin position="359"/>
        <end position="411"/>
    </location>
</feature>
<dbReference type="InterPro" id="IPR000014">
    <property type="entry name" value="PAS"/>
</dbReference>
<dbReference type="PROSITE" id="PS50113">
    <property type="entry name" value="PAC"/>
    <property type="match status" value="1"/>
</dbReference>
<comment type="catalytic activity">
    <reaction evidence="1">
        <text>ATP + protein L-histidine = ADP + protein N-phospho-L-histidine.</text>
        <dbReference type="EC" id="2.7.13.3"/>
    </reaction>
</comment>
<dbReference type="InterPro" id="IPR035965">
    <property type="entry name" value="PAS-like_dom_sf"/>
</dbReference>
<dbReference type="Gene3D" id="1.10.287.130">
    <property type="match status" value="1"/>
</dbReference>
<dbReference type="PANTHER" id="PTHR45339">
    <property type="entry name" value="HYBRID SIGNAL TRANSDUCTION HISTIDINE KINASE J"/>
    <property type="match status" value="1"/>
</dbReference>
<keyword evidence="19" id="KW-0175">Coiled coil</keyword>
<evidence type="ECO:0000259" key="24">
    <source>
        <dbReference type="PROSITE" id="PS50894"/>
    </source>
</evidence>
<dbReference type="EC" id="2.7.13.3" evidence="3"/>
<dbReference type="Pfam" id="PF02518">
    <property type="entry name" value="HATPase_c"/>
    <property type="match status" value="1"/>
</dbReference>
<feature type="domain" description="HPt" evidence="24">
    <location>
        <begin position="820"/>
        <end position="914"/>
    </location>
</feature>
<dbReference type="CDD" id="cd00130">
    <property type="entry name" value="PAS"/>
    <property type="match status" value="1"/>
</dbReference>
<dbReference type="GO" id="GO:0005524">
    <property type="term" value="F:ATP binding"/>
    <property type="evidence" value="ECO:0007669"/>
    <property type="project" value="UniProtKB-KW"/>
</dbReference>
<keyword evidence="11" id="KW-0902">Two-component regulatory system</keyword>
<evidence type="ECO:0000256" key="1">
    <source>
        <dbReference type="ARBA" id="ARBA00000085"/>
    </source>
</evidence>
<keyword evidence="5 17" id="KW-0597">Phosphoprotein</keyword>
<dbReference type="SUPFAM" id="SSF55785">
    <property type="entry name" value="PYP-like sensor domain (PAS domain)"/>
    <property type="match status" value="1"/>
</dbReference>
<organism evidence="26 27">
    <name type="scientific">Massilia eburnea</name>
    <dbReference type="NCBI Taxonomy" id="1776165"/>
    <lineage>
        <taxon>Bacteria</taxon>
        <taxon>Pseudomonadati</taxon>
        <taxon>Pseudomonadota</taxon>
        <taxon>Betaproteobacteria</taxon>
        <taxon>Burkholderiales</taxon>
        <taxon>Oxalobacteraceae</taxon>
        <taxon>Telluria group</taxon>
        <taxon>Massilia</taxon>
    </lineage>
</organism>
<dbReference type="Pfam" id="PF00072">
    <property type="entry name" value="Response_reg"/>
    <property type="match status" value="1"/>
</dbReference>
<evidence type="ECO:0000256" key="17">
    <source>
        <dbReference type="PROSITE-ProRule" id="PRU00169"/>
    </source>
</evidence>
<keyword evidence="7" id="KW-0732">Signal</keyword>
<dbReference type="Gene3D" id="3.30.450.20">
    <property type="entry name" value="PAS domain"/>
    <property type="match status" value="1"/>
</dbReference>
<dbReference type="SMART" id="SM00387">
    <property type="entry name" value="HATPase_c"/>
    <property type="match status" value="1"/>
</dbReference>
<keyword evidence="27" id="KW-1185">Reference proteome</keyword>
<protein>
    <recommendedName>
        <fullName evidence="15">Virulence sensor protein BvgS</fullName>
        <ecNumber evidence="3">2.7.13.3</ecNumber>
    </recommendedName>
</protein>
<dbReference type="FunFam" id="3.30.565.10:FF:000010">
    <property type="entry name" value="Sensor histidine kinase RcsC"/>
    <property type="match status" value="1"/>
</dbReference>
<proteinExistence type="predicted"/>
<comment type="function">
    <text evidence="14">Member of the two-component regulatory system BvgS/BvgA. Phosphorylates BvgA via a four-step phosphorelay in response to environmental signals.</text>
</comment>
<dbReference type="SUPFAM" id="SSF47384">
    <property type="entry name" value="Homodimeric domain of signal transducing histidine kinase"/>
    <property type="match status" value="1"/>
</dbReference>
<evidence type="ECO:0000256" key="7">
    <source>
        <dbReference type="ARBA" id="ARBA00022729"/>
    </source>
</evidence>
<dbReference type="PROSITE" id="PS50109">
    <property type="entry name" value="HIS_KIN"/>
    <property type="match status" value="1"/>
</dbReference>
<dbReference type="Gene3D" id="3.40.50.2300">
    <property type="match status" value="1"/>
</dbReference>
<dbReference type="PROSITE" id="PS50112">
    <property type="entry name" value="PAS"/>
    <property type="match status" value="1"/>
</dbReference>
<dbReference type="Gene3D" id="3.30.565.10">
    <property type="entry name" value="Histidine kinase-like ATPase, C-terminal domain"/>
    <property type="match status" value="1"/>
</dbReference>
<evidence type="ECO:0000256" key="14">
    <source>
        <dbReference type="ARBA" id="ARBA00058004"/>
    </source>
</evidence>
<dbReference type="PANTHER" id="PTHR45339:SF1">
    <property type="entry name" value="HYBRID SIGNAL TRANSDUCTION HISTIDINE KINASE J"/>
    <property type="match status" value="1"/>
</dbReference>
<dbReference type="InterPro" id="IPR005467">
    <property type="entry name" value="His_kinase_dom"/>
</dbReference>
<feature type="transmembrane region" description="Helical" evidence="18">
    <location>
        <begin position="125"/>
        <end position="149"/>
    </location>
</feature>
<evidence type="ECO:0000256" key="10">
    <source>
        <dbReference type="ARBA" id="ARBA00022989"/>
    </source>
</evidence>
<feature type="transmembrane region" description="Helical" evidence="18">
    <location>
        <begin position="29"/>
        <end position="50"/>
    </location>
</feature>
<feature type="modified residue" description="4-aspartylphosphate" evidence="17">
    <location>
        <position position="717"/>
    </location>
</feature>
<gene>
    <name evidence="26" type="ORF">GM658_18210</name>
</gene>
<keyword evidence="6 18" id="KW-0812">Transmembrane</keyword>
<evidence type="ECO:0000256" key="8">
    <source>
        <dbReference type="ARBA" id="ARBA00022741"/>
    </source>
</evidence>
<keyword evidence="12" id="KW-0843">Virulence</keyword>
<name>A0A6L6QLH1_9BURK</name>
<feature type="domain" description="PAS" evidence="22">
    <location>
        <begin position="280"/>
        <end position="356"/>
    </location>
</feature>
<feature type="transmembrane region" description="Helical" evidence="18">
    <location>
        <begin position="194"/>
        <end position="213"/>
    </location>
</feature>
<dbReference type="RefSeq" id="WP_155455476.1">
    <property type="nucleotide sequence ID" value="NZ_WNKX01000014.1"/>
</dbReference>
<keyword evidence="13 18" id="KW-0472">Membrane</keyword>
<feature type="domain" description="MHYT" evidence="25">
    <location>
        <begin position="26"/>
        <end position="222"/>
    </location>
</feature>
<dbReference type="InterPro" id="IPR000700">
    <property type="entry name" value="PAS-assoc_C"/>
</dbReference>
<dbReference type="SUPFAM" id="SSF47226">
    <property type="entry name" value="Histidine-containing phosphotransfer domain, HPT domain"/>
    <property type="match status" value="1"/>
</dbReference>
<dbReference type="InterPro" id="IPR005330">
    <property type="entry name" value="MHYT_dom"/>
</dbReference>
<evidence type="ECO:0000256" key="12">
    <source>
        <dbReference type="ARBA" id="ARBA00023026"/>
    </source>
</evidence>
<keyword evidence="4" id="KW-1003">Cell membrane</keyword>
<dbReference type="AlphaFoldDB" id="A0A6L6QLH1"/>
<dbReference type="InterPro" id="IPR001610">
    <property type="entry name" value="PAC"/>
</dbReference>
<dbReference type="InterPro" id="IPR011006">
    <property type="entry name" value="CheY-like_superfamily"/>
</dbReference>
<dbReference type="Gene3D" id="1.20.120.160">
    <property type="entry name" value="HPT domain"/>
    <property type="match status" value="1"/>
</dbReference>
<feature type="transmembrane region" description="Helical" evidence="18">
    <location>
        <begin position="98"/>
        <end position="118"/>
    </location>
</feature>
<evidence type="ECO:0000256" key="13">
    <source>
        <dbReference type="ARBA" id="ARBA00023136"/>
    </source>
</evidence>
<evidence type="ECO:0000259" key="25">
    <source>
        <dbReference type="PROSITE" id="PS50924"/>
    </source>
</evidence>
<dbReference type="SUPFAM" id="SSF55874">
    <property type="entry name" value="ATPase domain of HSP90 chaperone/DNA topoisomerase II/histidine kinase"/>
    <property type="match status" value="1"/>
</dbReference>
<evidence type="ECO:0000256" key="19">
    <source>
        <dbReference type="SAM" id="Coils"/>
    </source>
</evidence>
<dbReference type="PROSITE" id="PS50894">
    <property type="entry name" value="HPT"/>
    <property type="match status" value="1"/>
</dbReference>
<dbReference type="Pfam" id="PF03707">
    <property type="entry name" value="MHYT"/>
    <property type="match status" value="3"/>
</dbReference>
<dbReference type="CDD" id="cd16922">
    <property type="entry name" value="HATPase_EvgS-ArcB-TorS-like"/>
    <property type="match status" value="1"/>
</dbReference>
<dbReference type="OrthoDB" id="9810730at2"/>
<keyword evidence="9" id="KW-0067">ATP-binding</keyword>
<evidence type="ECO:0000256" key="5">
    <source>
        <dbReference type="ARBA" id="ARBA00022553"/>
    </source>
</evidence>
<dbReference type="InterPro" id="IPR036097">
    <property type="entry name" value="HisK_dim/P_sf"/>
</dbReference>